<evidence type="ECO:0000256" key="2">
    <source>
        <dbReference type="SAM" id="Phobius"/>
    </source>
</evidence>
<feature type="transmembrane region" description="Helical" evidence="2">
    <location>
        <begin position="186"/>
        <end position="213"/>
    </location>
</feature>
<evidence type="ECO:0000313" key="4">
    <source>
        <dbReference type="Proteomes" id="UP000275267"/>
    </source>
</evidence>
<evidence type="ECO:0000313" key="3">
    <source>
        <dbReference type="EMBL" id="RLM55777.1"/>
    </source>
</evidence>
<keyword evidence="2" id="KW-0812">Transmembrane</keyword>
<dbReference type="Proteomes" id="UP000275267">
    <property type="component" value="Unassembled WGS sequence"/>
</dbReference>
<keyword evidence="2" id="KW-1133">Transmembrane helix</keyword>
<comment type="caution">
    <text evidence="3">The sequence shown here is derived from an EMBL/GenBank/DDBJ whole genome shotgun (WGS) entry which is preliminary data.</text>
</comment>
<accession>A0A3L6PDZ2</accession>
<reference evidence="4" key="1">
    <citation type="journal article" date="2019" name="Nat. Commun.">
        <title>The genome of broomcorn millet.</title>
        <authorList>
            <person name="Zou C."/>
            <person name="Miki D."/>
            <person name="Li D."/>
            <person name="Tang Q."/>
            <person name="Xiao L."/>
            <person name="Rajput S."/>
            <person name="Deng P."/>
            <person name="Jia W."/>
            <person name="Huang R."/>
            <person name="Zhang M."/>
            <person name="Sun Y."/>
            <person name="Hu J."/>
            <person name="Fu X."/>
            <person name="Schnable P.S."/>
            <person name="Li F."/>
            <person name="Zhang H."/>
            <person name="Feng B."/>
            <person name="Zhu X."/>
            <person name="Liu R."/>
            <person name="Schnable J.C."/>
            <person name="Zhu J.-K."/>
            <person name="Zhang H."/>
        </authorList>
    </citation>
    <scope>NUCLEOTIDE SEQUENCE [LARGE SCALE GENOMIC DNA]</scope>
</reference>
<dbReference type="AlphaFoldDB" id="A0A3L6PDZ2"/>
<gene>
    <name evidence="3" type="ORF">C2845_PM10G20570</name>
</gene>
<keyword evidence="4" id="KW-1185">Reference proteome</keyword>
<keyword evidence="2" id="KW-0472">Membrane</keyword>
<protein>
    <submittedName>
        <fullName evidence="3">Uncharacterized protein</fullName>
    </submittedName>
</protein>
<feature type="compositionally biased region" description="Pro residues" evidence="1">
    <location>
        <begin position="78"/>
        <end position="89"/>
    </location>
</feature>
<feature type="region of interest" description="Disordered" evidence="1">
    <location>
        <begin position="70"/>
        <end position="95"/>
    </location>
</feature>
<organism evidence="3 4">
    <name type="scientific">Panicum miliaceum</name>
    <name type="common">Proso millet</name>
    <name type="synonym">Broomcorn millet</name>
    <dbReference type="NCBI Taxonomy" id="4540"/>
    <lineage>
        <taxon>Eukaryota</taxon>
        <taxon>Viridiplantae</taxon>
        <taxon>Streptophyta</taxon>
        <taxon>Embryophyta</taxon>
        <taxon>Tracheophyta</taxon>
        <taxon>Spermatophyta</taxon>
        <taxon>Magnoliopsida</taxon>
        <taxon>Liliopsida</taxon>
        <taxon>Poales</taxon>
        <taxon>Poaceae</taxon>
        <taxon>PACMAD clade</taxon>
        <taxon>Panicoideae</taxon>
        <taxon>Panicodae</taxon>
        <taxon>Paniceae</taxon>
        <taxon>Panicinae</taxon>
        <taxon>Panicum</taxon>
        <taxon>Panicum sect. Panicum</taxon>
    </lineage>
</organism>
<proteinExistence type="predicted"/>
<feature type="region of interest" description="Disordered" evidence="1">
    <location>
        <begin position="1"/>
        <end position="30"/>
    </location>
</feature>
<name>A0A3L6PDZ2_PANMI</name>
<dbReference type="EMBL" id="PQIB02000018">
    <property type="protein sequence ID" value="RLM55777.1"/>
    <property type="molecule type" value="Genomic_DNA"/>
</dbReference>
<sequence length="218" mass="22841">MNPDVPAGFQPLAGLSGDKGKKRKEEGGSALDVSKRVSLFFMSTAGPRQRVRQRRGARPGIRTWHIVFTAGSRRSGPHTPPPPPPPPPHTGRWSSGVSAARLGLRPWDIVITAGPRQRRSARPGLRSLDIVITAGPGTSSPRSGHGSVSSGAAATAPVASTQPGDGCGAFCDNLLLLSNFVVKASWVVIMLMCAVAASVVLPIALLIVFLCYLNLKAV</sequence>
<evidence type="ECO:0000256" key="1">
    <source>
        <dbReference type="SAM" id="MobiDB-lite"/>
    </source>
</evidence>